<dbReference type="PROSITE" id="PS51352">
    <property type="entry name" value="THIOREDOXIN_2"/>
    <property type="match status" value="2"/>
</dbReference>
<organism evidence="17 18">
    <name type="scientific">Clydaea vesicula</name>
    <dbReference type="NCBI Taxonomy" id="447962"/>
    <lineage>
        <taxon>Eukaryota</taxon>
        <taxon>Fungi</taxon>
        <taxon>Fungi incertae sedis</taxon>
        <taxon>Chytridiomycota</taxon>
        <taxon>Chytridiomycota incertae sedis</taxon>
        <taxon>Chytridiomycetes</taxon>
        <taxon>Lobulomycetales</taxon>
        <taxon>Lobulomycetaceae</taxon>
        <taxon>Clydaea</taxon>
    </lineage>
</organism>
<dbReference type="InterPro" id="IPR005792">
    <property type="entry name" value="Prot_disulphide_isomerase"/>
</dbReference>
<feature type="disulfide bond" description="Redox-active" evidence="12">
    <location>
        <begin position="374"/>
        <end position="377"/>
    </location>
</feature>
<dbReference type="InterPro" id="IPR017937">
    <property type="entry name" value="Thioredoxin_CS"/>
</dbReference>
<dbReference type="GO" id="GO:0003756">
    <property type="term" value="F:protein disulfide isomerase activity"/>
    <property type="evidence" value="ECO:0007669"/>
    <property type="project" value="UniProtKB-EC"/>
</dbReference>
<comment type="subcellular location">
    <subcellularLocation>
        <location evidence="3">Endoplasmic reticulum lumen</location>
    </subcellularLocation>
</comment>
<comment type="similarity">
    <text evidence="4 13">Belongs to the protein disulfide isomerase family.</text>
</comment>
<evidence type="ECO:0000256" key="12">
    <source>
        <dbReference type="PIRSR" id="PIRSR605792-51"/>
    </source>
</evidence>
<evidence type="ECO:0000256" key="1">
    <source>
        <dbReference type="ARBA" id="ARBA00001182"/>
    </source>
</evidence>
<comment type="caution">
    <text evidence="17">The sequence shown here is derived from an EMBL/GenBank/DDBJ whole genome shotgun (WGS) entry which is preliminary data.</text>
</comment>
<evidence type="ECO:0000313" key="18">
    <source>
        <dbReference type="Proteomes" id="UP001211065"/>
    </source>
</evidence>
<dbReference type="FunFam" id="3.40.30.10:FF:000017">
    <property type="entry name" value="Protein disulfide-isomerase A4"/>
    <property type="match status" value="1"/>
</dbReference>
<dbReference type="FunFam" id="3.40.30.10:FF:000027">
    <property type="entry name" value="protein disulfide-isomerase A2"/>
    <property type="match status" value="1"/>
</dbReference>
<dbReference type="GO" id="GO:0034976">
    <property type="term" value="P:response to endoplasmic reticulum stress"/>
    <property type="evidence" value="ECO:0007669"/>
    <property type="project" value="TreeGrafter"/>
</dbReference>
<sequence length="479" mass="53371">MKNFLILSTLVLSAFSSSEVHVLTNDNYGEFVKNEKLTLIEFYAPWCGHCKALAPEYEDAAEKLKEKNVKLAKVDCTVETEVCSSLQIQGYPTLKIFRDGTPSDYKGLRTSSSIVSTMVRQSQPALIELKAEAVEKFSQEDKVVVVGYFKSTDSEEFKTFQSTANKYRDDYQFGYTTEGVSTPKVTLFKQFDDKKVDFSGKLTSSTELVTFIKDQSVPQMDEIGPENYSAYVSRGLPIVYLFYGSADDREKYGGILKPFAKTFKGKLQFAYIDAVKYGGHGKTLNLVDTWPAIAIQDTTKNAKYPFDQSKPITKEALSTFLNDFVSGKIEPSLKSEPVPESNDGPVKVVVGTEFESIVLDKSADVLLELYAPWCGHCKKLAPIWEELGEHLKGSKVVIAKMDGTENDLPAGTSFQVEGFPTIKLFKANDNTIVDYEGDRTLDSFVSFLKKNAVHADSFEDVKAGSQDTDSHDNEDHDEL</sequence>
<evidence type="ECO:0000259" key="16">
    <source>
        <dbReference type="PROSITE" id="PS51352"/>
    </source>
</evidence>
<protein>
    <recommendedName>
        <fullName evidence="5 14">Protein disulfide-isomerase</fullName>
        <ecNumber evidence="5 14">5.3.4.1</ecNumber>
    </recommendedName>
</protein>
<dbReference type="GO" id="GO:0005788">
    <property type="term" value="C:endoplasmic reticulum lumen"/>
    <property type="evidence" value="ECO:0007669"/>
    <property type="project" value="UniProtKB-SubCell"/>
</dbReference>
<evidence type="ECO:0000256" key="9">
    <source>
        <dbReference type="ARBA" id="ARBA00023157"/>
    </source>
</evidence>
<keyword evidence="8" id="KW-0256">Endoplasmic reticulum</keyword>
<dbReference type="CDD" id="cd02982">
    <property type="entry name" value="PDI_b'_family"/>
    <property type="match status" value="1"/>
</dbReference>
<evidence type="ECO:0000256" key="3">
    <source>
        <dbReference type="ARBA" id="ARBA00004319"/>
    </source>
</evidence>
<feature type="region of interest" description="Disordered" evidence="15">
    <location>
        <begin position="459"/>
        <end position="479"/>
    </location>
</feature>
<evidence type="ECO:0000256" key="7">
    <source>
        <dbReference type="ARBA" id="ARBA00022737"/>
    </source>
</evidence>
<dbReference type="Proteomes" id="UP001211065">
    <property type="component" value="Unassembled WGS sequence"/>
</dbReference>
<feature type="signal peptide" evidence="14">
    <location>
        <begin position="1"/>
        <end position="16"/>
    </location>
</feature>
<dbReference type="PROSITE" id="PS00194">
    <property type="entry name" value="THIOREDOXIN_1"/>
    <property type="match status" value="2"/>
</dbReference>
<evidence type="ECO:0000256" key="10">
    <source>
        <dbReference type="ARBA" id="ARBA00023235"/>
    </source>
</evidence>
<dbReference type="PRINTS" id="PR00421">
    <property type="entry name" value="THIOREDOXIN"/>
</dbReference>
<dbReference type="Pfam" id="PF00085">
    <property type="entry name" value="Thioredoxin"/>
    <property type="match status" value="2"/>
</dbReference>
<evidence type="ECO:0000256" key="5">
    <source>
        <dbReference type="ARBA" id="ARBA00012723"/>
    </source>
</evidence>
<dbReference type="InterPro" id="IPR005788">
    <property type="entry name" value="PDI_thioredoxin-like_dom"/>
</dbReference>
<dbReference type="Gene3D" id="3.40.30.10">
    <property type="entry name" value="Glutaredoxin"/>
    <property type="match status" value="4"/>
</dbReference>
<dbReference type="EC" id="5.3.4.1" evidence="5 14"/>
<dbReference type="SUPFAM" id="SSF52833">
    <property type="entry name" value="Thioredoxin-like"/>
    <property type="match status" value="4"/>
</dbReference>
<keyword evidence="6 14" id="KW-0732">Signal</keyword>
<evidence type="ECO:0000256" key="15">
    <source>
        <dbReference type="SAM" id="MobiDB-lite"/>
    </source>
</evidence>
<keyword evidence="18" id="KW-1185">Reference proteome</keyword>
<dbReference type="CDD" id="cd02961">
    <property type="entry name" value="PDI_a_family"/>
    <property type="match status" value="1"/>
</dbReference>
<dbReference type="GO" id="GO:0006457">
    <property type="term" value="P:protein folding"/>
    <property type="evidence" value="ECO:0007669"/>
    <property type="project" value="TreeGrafter"/>
</dbReference>
<dbReference type="CDD" id="cd02981">
    <property type="entry name" value="PDI_b_family"/>
    <property type="match status" value="1"/>
</dbReference>
<keyword evidence="9 12" id="KW-1015">Disulfide bond</keyword>
<dbReference type="EMBL" id="JADGJW010000191">
    <property type="protein sequence ID" value="KAJ3222112.1"/>
    <property type="molecule type" value="Genomic_DNA"/>
</dbReference>
<keyword evidence="11 12" id="KW-0676">Redox-active center</keyword>
<dbReference type="AlphaFoldDB" id="A0AAD5U2N5"/>
<comment type="function">
    <text evidence="2">Participates in the folding of proteins containing disulfide bonds, may be involved in glycosylation, prolyl hydroxylation and triglyceride transfer.</text>
</comment>
<feature type="chain" id="PRO_5041784041" description="Protein disulfide-isomerase" evidence="14">
    <location>
        <begin position="17"/>
        <end position="479"/>
    </location>
</feature>
<name>A0AAD5U2N5_9FUNG</name>
<reference evidence="17" key="1">
    <citation type="submission" date="2020-05" db="EMBL/GenBank/DDBJ databases">
        <title>Phylogenomic resolution of chytrid fungi.</title>
        <authorList>
            <person name="Stajich J.E."/>
            <person name="Amses K."/>
            <person name="Simmons R."/>
            <person name="Seto K."/>
            <person name="Myers J."/>
            <person name="Bonds A."/>
            <person name="Quandt C.A."/>
            <person name="Barry K."/>
            <person name="Liu P."/>
            <person name="Grigoriev I."/>
            <person name="Longcore J.E."/>
            <person name="James T.Y."/>
        </authorList>
    </citation>
    <scope>NUCLEOTIDE SEQUENCE</scope>
    <source>
        <strain evidence="17">JEL0476</strain>
    </source>
</reference>
<dbReference type="InterPro" id="IPR013766">
    <property type="entry name" value="Thioredoxin_domain"/>
</dbReference>
<comment type="catalytic activity">
    <reaction evidence="1 14">
        <text>Catalyzes the rearrangement of -S-S- bonds in proteins.</text>
        <dbReference type="EC" id="5.3.4.1"/>
    </reaction>
</comment>
<feature type="domain" description="Thioredoxin" evidence="16">
    <location>
        <begin position="324"/>
        <end position="453"/>
    </location>
</feature>
<gene>
    <name evidence="17" type="primary">PDI1</name>
    <name evidence="17" type="ORF">HK099_002691</name>
</gene>
<evidence type="ECO:0000256" key="6">
    <source>
        <dbReference type="ARBA" id="ARBA00022729"/>
    </source>
</evidence>
<evidence type="ECO:0000256" key="4">
    <source>
        <dbReference type="ARBA" id="ARBA00006347"/>
    </source>
</evidence>
<feature type="disulfide bond" description="Redox-active" evidence="12">
    <location>
        <begin position="47"/>
        <end position="50"/>
    </location>
</feature>
<keyword evidence="7" id="KW-0677">Repeat</keyword>
<dbReference type="NCBIfam" id="TIGR01130">
    <property type="entry name" value="ER_PDI_fam"/>
    <property type="match status" value="1"/>
</dbReference>
<dbReference type="NCBIfam" id="TIGR01126">
    <property type="entry name" value="pdi_dom"/>
    <property type="match status" value="2"/>
</dbReference>
<dbReference type="InterPro" id="IPR036249">
    <property type="entry name" value="Thioredoxin-like_sf"/>
</dbReference>
<accession>A0AAD5U2N5</accession>
<dbReference type="CDD" id="cd02995">
    <property type="entry name" value="PDI_a_PDI_a'_C"/>
    <property type="match status" value="1"/>
</dbReference>
<evidence type="ECO:0000313" key="17">
    <source>
        <dbReference type="EMBL" id="KAJ3222112.1"/>
    </source>
</evidence>
<evidence type="ECO:0000256" key="14">
    <source>
        <dbReference type="RuleBase" id="RU361130"/>
    </source>
</evidence>
<evidence type="ECO:0000256" key="13">
    <source>
        <dbReference type="RuleBase" id="RU004208"/>
    </source>
</evidence>
<feature type="domain" description="Thioredoxin" evidence="16">
    <location>
        <begin position="9"/>
        <end position="124"/>
    </location>
</feature>
<dbReference type="PANTHER" id="PTHR18929">
    <property type="entry name" value="PROTEIN DISULFIDE ISOMERASE"/>
    <property type="match status" value="1"/>
</dbReference>
<evidence type="ECO:0000256" key="2">
    <source>
        <dbReference type="ARBA" id="ARBA00002692"/>
    </source>
</evidence>
<dbReference type="PANTHER" id="PTHR18929:SF132">
    <property type="entry name" value="PROTEIN DISULFIDE-ISOMERASE A3"/>
    <property type="match status" value="1"/>
</dbReference>
<dbReference type="Pfam" id="PF13848">
    <property type="entry name" value="Thioredoxin_6"/>
    <property type="match status" value="1"/>
</dbReference>
<evidence type="ECO:0000256" key="11">
    <source>
        <dbReference type="ARBA" id="ARBA00023284"/>
    </source>
</evidence>
<evidence type="ECO:0000256" key="8">
    <source>
        <dbReference type="ARBA" id="ARBA00022824"/>
    </source>
</evidence>
<keyword evidence="10 14" id="KW-0413">Isomerase</keyword>
<proteinExistence type="inferred from homology"/>